<dbReference type="Gene3D" id="1.10.10.10">
    <property type="entry name" value="Winged helix-like DNA-binding domain superfamily/Winged helix DNA-binding domain"/>
    <property type="match status" value="1"/>
</dbReference>
<dbReference type="PANTHER" id="PTHR34580">
    <property type="match status" value="1"/>
</dbReference>
<dbReference type="PROSITE" id="PS52050">
    <property type="entry name" value="WYL"/>
    <property type="match status" value="1"/>
</dbReference>
<dbReference type="InterPro" id="IPR026881">
    <property type="entry name" value="WYL_dom"/>
</dbReference>
<dbReference type="InterPro" id="IPR036388">
    <property type="entry name" value="WH-like_DNA-bd_sf"/>
</dbReference>
<feature type="domain" description="WCX" evidence="2">
    <location>
        <begin position="232"/>
        <end position="309"/>
    </location>
</feature>
<reference evidence="3 4" key="1">
    <citation type="submission" date="2022-06" db="EMBL/GenBank/DDBJ databases">
        <title>Isolation of gut microbiota from human fecal samples.</title>
        <authorList>
            <person name="Pamer E.G."/>
            <person name="Barat B."/>
            <person name="Waligurski E."/>
            <person name="Medina S."/>
            <person name="Paddock L."/>
            <person name="Mostad J."/>
        </authorList>
    </citation>
    <scope>NUCLEOTIDE SEQUENCE [LARGE SCALE GENOMIC DNA]</scope>
    <source>
        <strain evidence="3 4">DFI.6.1</strain>
    </source>
</reference>
<evidence type="ECO:0000259" key="1">
    <source>
        <dbReference type="Pfam" id="PF13280"/>
    </source>
</evidence>
<comment type="caution">
    <text evidence="3">The sequence shown here is derived from an EMBL/GenBank/DDBJ whole genome shotgun (WGS) entry which is preliminary data.</text>
</comment>
<dbReference type="RefSeq" id="WP_180963061.1">
    <property type="nucleotide sequence ID" value="NZ_CANTYB010000101.1"/>
</dbReference>
<dbReference type="PANTHER" id="PTHR34580:SF1">
    <property type="entry name" value="PROTEIN PAFC"/>
    <property type="match status" value="1"/>
</dbReference>
<proteinExistence type="predicted"/>
<evidence type="ECO:0000259" key="2">
    <source>
        <dbReference type="Pfam" id="PF25583"/>
    </source>
</evidence>
<keyword evidence="4" id="KW-1185">Reference proteome</keyword>
<accession>A0ABT1SIF0</accession>
<dbReference type="InterPro" id="IPR036390">
    <property type="entry name" value="WH_DNA-bd_sf"/>
</dbReference>
<dbReference type="EMBL" id="JANGCH010000002">
    <property type="protein sequence ID" value="MCQ5120987.1"/>
    <property type="molecule type" value="Genomic_DNA"/>
</dbReference>
<evidence type="ECO:0000313" key="4">
    <source>
        <dbReference type="Proteomes" id="UP001524435"/>
    </source>
</evidence>
<gene>
    <name evidence="3" type="ORF">NE663_01770</name>
</gene>
<dbReference type="Pfam" id="PF13280">
    <property type="entry name" value="WYL"/>
    <property type="match status" value="1"/>
</dbReference>
<dbReference type="InterPro" id="IPR051534">
    <property type="entry name" value="CBASS_pafABC_assoc_protein"/>
</dbReference>
<organism evidence="3 4">
    <name type="scientific">Massilicoli timonensis</name>
    <dbReference type="NCBI Taxonomy" id="2015901"/>
    <lineage>
        <taxon>Bacteria</taxon>
        <taxon>Bacillati</taxon>
        <taxon>Bacillota</taxon>
        <taxon>Erysipelotrichia</taxon>
        <taxon>Erysipelotrichales</taxon>
        <taxon>Erysipelotrichaceae</taxon>
        <taxon>Massilicoli</taxon>
    </lineage>
</organism>
<dbReference type="InterPro" id="IPR057727">
    <property type="entry name" value="WCX_dom"/>
</dbReference>
<feature type="domain" description="WYL" evidence="1">
    <location>
        <begin position="136"/>
        <end position="197"/>
    </location>
</feature>
<sequence>MNRCALCLQMLRLLKARGMMSRQELADELQTNIRNLSEFRKELETAGYVIESTTGRYGGYRLVEEEALAVPSLNKDEQTALLEACAYLQAHKDFAYGDPFMKAMDKIRAGTRGKAHGSGTYLEESDLHISARLRQYLTLCREGIARQKAMLLQYRSLQSKEVKEVTLFPYELVYYQNAYYVIGYALHARDFRTYKFSEERMKACTLTNRSFTRDRDFTLRDHVGIGLMKDQVVELRLSIYDEVAVLVSESRIGLCLEAYWQEDGGYYMHLLIDGEMRAEQFLLSLGSHVELHEPKAWRKRIYQNVQAMLVNWKESGT</sequence>
<name>A0ABT1SIF0_9FIRM</name>
<dbReference type="SUPFAM" id="SSF46785">
    <property type="entry name" value="Winged helix' DNA-binding domain"/>
    <property type="match status" value="1"/>
</dbReference>
<evidence type="ECO:0000313" key="3">
    <source>
        <dbReference type="EMBL" id="MCQ5120987.1"/>
    </source>
</evidence>
<dbReference type="Proteomes" id="UP001524435">
    <property type="component" value="Unassembled WGS sequence"/>
</dbReference>
<dbReference type="Pfam" id="PF25583">
    <property type="entry name" value="WCX"/>
    <property type="match status" value="1"/>
</dbReference>
<protein>
    <submittedName>
        <fullName evidence="3">WYL domain-containing transcriptional regulator</fullName>
    </submittedName>
</protein>